<dbReference type="InterPro" id="IPR032623">
    <property type="entry name" value="FecR_N"/>
</dbReference>
<reference evidence="5 6" key="1">
    <citation type="submission" date="2024-09" db="EMBL/GenBank/DDBJ databases">
        <authorList>
            <person name="Zhang Z.-H."/>
        </authorList>
    </citation>
    <scope>NUCLEOTIDE SEQUENCE [LARGE SCALE GENOMIC DNA]</scope>
    <source>
        <strain evidence="5 6">HHTR114</strain>
    </source>
</reference>
<organism evidence="5 6">
    <name type="scientific">Hyphococcus aureus</name>
    <dbReference type="NCBI Taxonomy" id="2666033"/>
    <lineage>
        <taxon>Bacteria</taxon>
        <taxon>Pseudomonadati</taxon>
        <taxon>Pseudomonadota</taxon>
        <taxon>Alphaproteobacteria</taxon>
        <taxon>Parvularculales</taxon>
        <taxon>Parvularculaceae</taxon>
        <taxon>Hyphococcus</taxon>
    </lineage>
</organism>
<dbReference type="PANTHER" id="PTHR30273">
    <property type="entry name" value="PERIPLASMIC SIGNAL SENSOR AND SIGMA FACTOR ACTIVATOR FECR-RELATED"/>
    <property type="match status" value="1"/>
</dbReference>
<proteinExistence type="predicted"/>
<dbReference type="RefSeq" id="WP_379882934.1">
    <property type="nucleotide sequence ID" value="NZ_JBHPON010000004.1"/>
</dbReference>
<dbReference type="InterPro" id="IPR032508">
    <property type="entry name" value="FecR_C"/>
</dbReference>
<evidence type="ECO:0000313" key="6">
    <source>
        <dbReference type="Proteomes" id="UP001596116"/>
    </source>
</evidence>
<dbReference type="Pfam" id="PF16344">
    <property type="entry name" value="FecR_C"/>
    <property type="match status" value="1"/>
</dbReference>
<feature type="domain" description="FecR N-terminal" evidence="3">
    <location>
        <begin position="17"/>
        <end position="57"/>
    </location>
</feature>
<accession>A0ABW1L0G3</accession>
<dbReference type="Pfam" id="PF04773">
    <property type="entry name" value="FecR"/>
    <property type="match status" value="1"/>
</dbReference>
<evidence type="ECO:0000259" key="4">
    <source>
        <dbReference type="Pfam" id="PF16344"/>
    </source>
</evidence>
<sequence length="349" mass="38525">MSSVIKIVDRQTVDAVAASWLAQLDGGDLSPADMAAFREWLNRSPEHRETLARMARVWSGLDAVIEARLEKAFAEAETQSPRPVGIASALAWLYPARTSFVAAASLFLLVFSVFVVAVDPFGFSASSQKVVYSAAIGEQKEMRLEDGTIVRLNTGSSLEVDYSDEERSVRLLEGEAWFDVAHNAKRPFVVYAGDGAVRAVGTSFAVRKRENVVDVTVTSGRVVLSNLKRRADAEPSPYPLATLEVGHQASFDERVESVESLDSEEIDRKLSWRNGYLRFDGEPLSEVVDEISRYTMVTIVIDDPALQDLRIGGYFQTGDVNTMLDILRQSFGVEHEWNGEEEVILAAAE</sequence>
<keyword evidence="1" id="KW-1133">Transmembrane helix</keyword>
<dbReference type="Gene3D" id="2.60.120.1440">
    <property type="match status" value="1"/>
</dbReference>
<feature type="domain" description="Protein FecR C-terminal" evidence="4">
    <location>
        <begin position="276"/>
        <end position="341"/>
    </location>
</feature>
<evidence type="ECO:0000313" key="5">
    <source>
        <dbReference type="EMBL" id="MFC6037813.1"/>
    </source>
</evidence>
<name>A0ABW1L0G3_9PROT</name>
<dbReference type="PANTHER" id="PTHR30273:SF2">
    <property type="entry name" value="PROTEIN FECR"/>
    <property type="match status" value="1"/>
</dbReference>
<dbReference type="InterPro" id="IPR006860">
    <property type="entry name" value="FecR"/>
</dbReference>
<dbReference type="PIRSF" id="PIRSF018266">
    <property type="entry name" value="FecR"/>
    <property type="match status" value="1"/>
</dbReference>
<comment type="caution">
    <text evidence="5">The sequence shown here is derived from an EMBL/GenBank/DDBJ whole genome shotgun (WGS) entry which is preliminary data.</text>
</comment>
<dbReference type="EMBL" id="JBHPON010000004">
    <property type="protein sequence ID" value="MFC6037813.1"/>
    <property type="molecule type" value="Genomic_DNA"/>
</dbReference>
<dbReference type="InterPro" id="IPR012373">
    <property type="entry name" value="Ferrdict_sens_TM"/>
</dbReference>
<protein>
    <submittedName>
        <fullName evidence="5">FecR family protein</fullName>
    </submittedName>
</protein>
<evidence type="ECO:0000259" key="3">
    <source>
        <dbReference type="Pfam" id="PF16220"/>
    </source>
</evidence>
<dbReference type="Proteomes" id="UP001596116">
    <property type="component" value="Unassembled WGS sequence"/>
</dbReference>
<feature type="domain" description="FecR protein" evidence="2">
    <location>
        <begin position="132"/>
        <end position="222"/>
    </location>
</feature>
<dbReference type="Gene3D" id="3.55.50.30">
    <property type="match status" value="1"/>
</dbReference>
<keyword evidence="1" id="KW-0812">Transmembrane</keyword>
<dbReference type="Pfam" id="PF16220">
    <property type="entry name" value="DUF4880"/>
    <property type="match status" value="1"/>
</dbReference>
<evidence type="ECO:0000259" key="2">
    <source>
        <dbReference type="Pfam" id="PF04773"/>
    </source>
</evidence>
<feature type="transmembrane region" description="Helical" evidence="1">
    <location>
        <begin position="100"/>
        <end position="118"/>
    </location>
</feature>
<keyword evidence="6" id="KW-1185">Reference proteome</keyword>
<evidence type="ECO:0000256" key="1">
    <source>
        <dbReference type="SAM" id="Phobius"/>
    </source>
</evidence>
<keyword evidence="1" id="KW-0472">Membrane</keyword>
<gene>
    <name evidence="5" type="ORF">ACFMB1_19845</name>
</gene>